<gene>
    <name evidence="1" type="ORF">NU09_1132</name>
</gene>
<keyword evidence="2" id="KW-1185">Reference proteome</keyword>
<reference evidence="1 2" key="1">
    <citation type="submission" date="2014-12" db="EMBL/GenBank/DDBJ databases">
        <title>Genome sequence of Flavobacterium beibuense RSKm HC5.</title>
        <authorList>
            <person name="Kim J.F."/>
            <person name="Song J.Y."/>
            <person name="Kwak M.-J."/>
            <person name="Lee S.-W."/>
        </authorList>
    </citation>
    <scope>NUCLEOTIDE SEQUENCE [LARGE SCALE GENOMIC DNA]</scope>
    <source>
        <strain evidence="1 2">RSKm HC5</strain>
    </source>
</reference>
<dbReference type="OrthoDB" id="1495974at2"/>
<dbReference type="EMBL" id="JUIW01000003">
    <property type="protein sequence ID" value="RYJ44522.1"/>
    <property type="molecule type" value="Genomic_DNA"/>
</dbReference>
<name>A0A444WFF7_9FLAO</name>
<sequence>MEQSTALNKSLNSAAWYEFDSQNESKNELLISIIDNSIKKYSTCLDKDINDSESKEDKNTIKLDLPNLDSYFEIPSPKKFSKKVQKWKGVVDKVNEDSFTANVFDLSDDTTYEYGEFDINEISPDDLKLLDNGSIFYWTVGYFMDNGQISKKSEIRFQRLIELSEEDINEANDNIENFFGNLLS</sequence>
<organism evidence="1 2">
    <name type="scientific">Flavobacterium beibuense</name>
    <dbReference type="NCBI Taxonomy" id="657326"/>
    <lineage>
        <taxon>Bacteria</taxon>
        <taxon>Pseudomonadati</taxon>
        <taxon>Bacteroidota</taxon>
        <taxon>Flavobacteriia</taxon>
        <taxon>Flavobacteriales</taxon>
        <taxon>Flavobacteriaceae</taxon>
        <taxon>Flavobacterium</taxon>
    </lineage>
</organism>
<protein>
    <submittedName>
        <fullName evidence="1">Uncharacterized protein</fullName>
    </submittedName>
</protein>
<evidence type="ECO:0000313" key="1">
    <source>
        <dbReference type="EMBL" id="RYJ44522.1"/>
    </source>
</evidence>
<accession>A0A444WFF7</accession>
<proteinExistence type="predicted"/>
<dbReference type="RefSeq" id="WP_129750278.1">
    <property type="nucleotide sequence ID" value="NZ_JUIW01000003.1"/>
</dbReference>
<evidence type="ECO:0000313" key="2">
    <source>
        <dbReference type="Proteomes" id="UP000289775"/>
    </source>
</evidence>
<dbReference type="AlphaFoldDB" id="A0A444WFF7"/>
<dbReference type="Proteomes" id="UP000289775">
    <property type="component" value="Unassembled WGS sequence"/>
</dbReference>
<comment type="caution">
    <text evidence="1">The sequence shown here is derived from an EMBL/GenBank/DDBJ whole genome shotgun (WGS) entry which is preliminary data.</text>
</comment>